<protein>
    <submittedName>
        <fullName evidence="1">Uncharacterized protein</fullName>
    </submittedName>
</protein>
<dbReference type="Proteomes" id="UP000432089">
    <property type="component" value="Unassembled WGS sequence"/>
</dbReference>
<evidence type="ECO:0000313" key="1">
    <source>
        <dbReference type="EMBL" id="KAB0676823.1"/>
    </source>
</evidence>
<comment type="caution">
    <text evidence="1">The sequence shown here is derived from an EMBL/GenBank/DDBJ whole genome shotgun (WGS) entry which is preliminary data.</text>
</comment>
<accession>A0A7V7PL97</accession>
<gene>
    <name evidence="1" type="ORF">F6X38_19830</name>
</gene>
<keyword evidence="2" id="KW-1185">Reference proteome</keyword>
<name>A0A7V7PL97_9HYPH</name>
<evidence type="ECO:0000313" key="2">
    <source>
        <dbReference type="Proteomes" id="UP000432089"/>
    </source>
</evidence>
<dbReference type="AlphaFoldDB" id="A0A7V7PL97"/>
<sequence>MKHLTTKFTRCCAYRLERRFGYDGAVERLQERIDNGSIEERSLLADILQALRTSRTGTGHH</sequence>
<proteinExistence type="predicted"/>
<organism evidence="1 2">
    <name type="scientific">Plantimonas leprariae</name>
    <dbReference type="NCBI Taxonomy" id="2615207"/>
    <lineage>
        <taxon>Bacteria</taxon>
        <taxon>Pseudomonadati</taxon>
        <taxon>Pseudomonadota</taxon>
        <taxon>Alphaproteobacteria</taxon>
        <taxon>Hyphomicrobiales</taxon>
        <taxon>Aurantimonadaceae</taxon>
        <taxon>Plantimonas</taxon>
    </lineage>
</organism>
<dbReference type="EMBL" id="VZDO01000020">
    <property type="protein sequence ID" value="KAB0676823.1"/>
    <property type="molecule type" value="Genomic_DNA"/>
</dbReference>
<reference evidence="1 2" key="1">
    <citation type="submission" date="2019-09" db="EMBL/GenBank/DDBJ databases">
        <title>YIM 132180 draft genome.</title>
        <authorList>
            <person name="Zhang K."/>
        </authorList>
    </citation>
    <scope>NUCLEOTIDE SEQUENCE [LARGE SCALE GENOMIC DNA]</scope>
    <source>
        <strain evidence="1 2">YIM 132180</strain>
    </source>
</reference>